<dbReference type="InterPro" id="IPR003607">
    <property type="entry name" value="HD/PDEase_dom"/>
</dbReference>
<sequence length="389" mass="43389">MLIEKELSELTVGHYVVKIIQQEGCFSLTAAGHIKSKAVINRLKSKNVYRVLIDDSKTLLPSNIEEIVNSDNNSIVNNKNLKHAKAIFDQSKSIQKKLFHDALSGSCLDLSPVVEVTNKSIDAIFNSPDSLACMLNIREKDEYLLEHSVAVSVYITLFSRYLGLERPIIEQLSIGAFLHDIGKIKIPDEILNKPGKLTDDEFTIMKTHANHSIDIIKETPGISALSLEVAALHHEKLNGSGYPFQVKEEDISLYGRMIAICDIFDALTATRVYKEGFAHGKAFAILRELAKQGQLDSILVDQFIKCVGVFPVGSLVQLKSNKLALVQVRNDKDPTNPHVHSFYSVKLNQFLNKQEIDLSGSEDSIVKGVRAEEFDLDMKQIVEMLLMEG</sequence>
<organism evidence="2 3">
    <name type="scientific">Colwellia psychrerythraea</name>
    <name type="common">Vibrio psychroerythus</name>
    <dbReference type="NCBI Taxonomy" id="28229"/>
    <lineage>
        <taxon>Bacteria</taxon>
        <taxon>Pseudomonadati</taxon>
        <taxon>Pseudomonadota</taxon>
        <taxon>Gammaproteobacteria</taxon>
        <taxon>Alteromonadales</taxon>
        <taxon>Colwelliaceae</taxon>
        <taxon>Colwellia</taxon>
    </lineage>
</organism>
<dbReference type="PROSITE" id="PS51832">
    <property type="entry name" value="HD_GYP"/>
    <property type="match status" value="1"/>
</dbReference>
<dbReference type="Gene3D" id="1.10.3210.10">
    <property type="entry name" value="Hypothetical protein af1432"/>
    <property type="match status" value="1"/>
</dbReference>
<dbReference type="SUPFAM" id="SSF109604">
    <property type="entry name" value="HD-domain/PDEase-like"/>
    <property type="match status" value="1"/>
</dbReference>
<dbReference type="EMBL" id="MAAF01000076">
    <property type="protein sequence ID" value="OUR78914.1"/>
    <property type="molecule type" value="Genomic_DNA"/>
</dbReference>
<keyword evidence="2" id="KW-0378">Hydrolase</keyword>
<dbReference type="Pfam" id="PF11871">
    <property type="entry name" value="DUF3391"/>
    <property type="match status" value="1"/>
</dbReference>
<dbReference type="AlphaFoldDB" id="A0A1Y5ECN3"/>
<evidence type="ECO:0000259" key="1">
    <source>
        <dbReference type="PROSITE" id="PS51832"/>
    </source>
</evidence>
<dbReference type="Proteomes" id="UP000243053">
    <property type="component" value="Unassembled WGS sequence"/>
</dbReference>
<reference evidence="3" key="1">
    <citation type="journal article" date="2017" name="Proc. Natl. Acad. Sci. U.S.A.">
        <title>Simulation of Deepwater Horizon oil plume reveals substrate specialization within a complex community of hydrocarbon degraders.</title>
        <authorList>
            <person name="Hu P."/>
            <person name="Dubinsky E.A."/>
            <person name="Probst A.J."/>
            <person name="Wang J."/>
            <person name="Sieber C.M.K."/>
            <person name="Tom L.M."/>
            <person name="Gardinali P."/>
            <person name="Banfield J.F."/>
            <person name="Atlas R.M."/>
            <person name="Andersen G.L."/>
        </authorList>
    </citation>
    <scope>NUCLEOTIDE SEQUENCE [LARGE SCALE GENOMIC DNA]</scope>
</reference>
<evidence type="ECO:0000313" key="2">
    <source>
        <dbReference type="EMBL" id="OUR78914.1"/>
    </source>
</evidence>
<feature type="domain" description="HD-GYP" evidence="1">
    <location>
        <begin position="122"/>
        <end position="319"/>
    </location>
</feature>
<comment type="caution">
    <text evidence="2">The sequence shown here is derived from an EMBL/GenBank/DDBJ whole genome shotgun (WGS) entry which is preliminary data.</text>
</comment>
<evidence type="ECO:0000313" key="3">
    <source>
        <dbReference type="Proteomes" id="UP000243053"/>
    </source>
</evidence>
<gene>
    <name evidence="2" type="ORF">A9Q75_12945</name>
</gene>
<dbReference type="InterPro" id="IPR037522">
    <property type="entry name" value="HD_GYP_dom"/>
</dbReference>
<name>A0A1Y5ECN3_COLPS</name>
<dbReference type="InterPro" id="IPR021812">
    <property type="entry name" value="DUF3391"/>
</dbReference>
<dbReference type="SMART" id="SM00471">
    <property type="entry name" value="HDc"/>
    <property type="match status" value="1"/>
</dbReference>
<proteinExistence type="predicted"/>
<accession>A0A1Y5ECN3</accession>
<dbReference type="PANTHER" id="PTHR43155">
    <property type="entry name" value="CYCLIC DI-GMP PHOSPHODIESTERASE PA4108-RELATED"/>
    <property type="match status" value="1"/>
</dbReference>
<dbReference type="Pfam" id="PF13487">
    <property type="entry name" value="HD_5"/>
    <property type="match status" value="1"/>
</dbReference>
<dbReference type="PANTHER" id="PTHR43155:SF2">
    <property type="entry name" value="CYCLIC DI-GMP PHOSPHODIESTERASE PA4108"/>
    <property type="match status" value="1"/>
</dbReference>
<protein>
    <submittedName>
        <fullName evidence="2">Phosphohydrolase</fullName>
    </submittedName>
</protein>
<dbReference type="GO" id="GO:0008081">
    <property type="term" value="F:phosphoric diester hydrolase activity"/>
    <property type="evidence" value="ECO:0007669"/>
    <property type="project" value="UniProtKB-ARBA"/>
</dbReference>
<dbReference type="CDD" id="cd00077">
    <property type="entry name" value="HDc"/>
    <property type="match status" value="1"/>
</dbReference>